<evidence type="ECO:0000256" key="3">
    <source>
        <dbReference type="PIRSR" id="PIRSR006614-1"/>
    </source>
</evidence>
<dbReference type="InterPro" id="IPR036914">
    <property type="entry name" value="MGS-like_dom_sf"/>
</dbReference>
<evidence type="ECO:0000256" key="2">
    <source>
        <dbReference type="HAMAP-Rule" id="MF_00549"/>
    </source>
</evidence>
<keyword evidence="2" id="KW-0456">Lyase</keyword>
<reference evidence="5 6" key="1">
    <citation type="submission" date="2017-05" db="EMBL/GenBank/DDBJ databases">
        <authorList>
            <person name="Varghese N."/>
            <person name="Submissions S."/>
        </authorList>
    </citation>
    <scope>NUCLEOTIDE SEQUENCE [LARGE SCALE GENOMIC DNA]</scope>
    <source>
        <strain evidence="5 6">DSM 21985</strain>
    </source>
</reference>
<evidence type="ECO:0000259" key="4">
    <source>
        <dbReference type="PROSITE" id="PS51855"/>
    </source>
</evidence>
<feature type="binding site" evidence="2">
    <location>
        <position position="32"/>
    </location>
    <ligand>
        <name>substrate</name>
    </ligand>
</feature>
<dbReference type="CDD" id="cd01422">
    <property type="entry name" value="MGS"/>
    <property type="match status" value="1"/>
</dbReference>
<protein>
    <recommendedName>
        <fullName evidence="2">Methylglyoxal synthase</fullName>
        <shortName evidence="2">MGS</shortName>
        <ecNumber evidence="2">4.2.3.3</ecNumber>
    </recommendedName>
</protein>
<dbReference type="GO" id="GO:0008929">
    <property type="term" value="F:methylglyoxal synthase activity"/>
    <property type="evidence" value="ECO:0007669"/>
    <property type="project" value="UniProtKB-UniRule"/>
</dbReference>
<dbReference type="PROSITE" id="PS51855">
    <property type="entry name" value="MGS"/>
    <property type="match status" value="1"/>
</dbReference>
<proteinExistence type="inferred from homology"/>
<name>A0A521DNW6_9BACT</name>
<dbReference type="Gene3D" id="3.40.50.1380">
    <property type="entry name" value="Methylglyoxal synthase-like domain"/>
    <property type="match status" value="1"/>
</dbReference>
<dbReference type="PIRSF" id="PIRSF006614">
    <property type="entry name" value="Methylglyox_syn"/>
    <property type="match status" value="1"/>
</dbReference>
<dbReference type="InterPro" id="IPR018148">
    <property type="entry name" value="Methylglyoxal_synth_AS"/>
</dbReference>
<feature type="active site" description="Proton donor/acceptor" evidence="2 3">
    <location>
        <position position="80"/>
    </location>
</feature>
<organism evidence="5 6">
    <name type="scientific">Gracilimonas mengyeensis</name>
    <dbReference type="NCBI Taxonomy" id="1302730"/>
    <lineage>
        <taxon>Bacteria</taxon>
        <taxon>Pseudomonadati</taxon>
        <taxon>Balneolota</taxon>
        <taxon>Balneolia</taxon>
        <taxon>Balneolales</taxon>
        <taxon>Balneolaceae</taxon>
        <taxon>Gracilimonas</taxon>
    </lineage>
</organism>
<dbReference type="EMBL" id="FXTP01000009">
    <property type="protein sequence ID" value="SMO73318.1"/>
    <property type="molecule type" value="Genomic_DNA"/>
</dbReference>
<feature type="binding site" evidence="2">
    <location>
        <position position="28"/>
    </location>
    <ligand>
        <name>substrate</name>
    </ligand>
</feature>
<dbReference type="EC" id="4.2.3.3" evidence="2"/>
<dbReference type="AlphaFoldDB" id="A0A521DNW6"/>
<dbReference type="SUPFAM" id="SSF52335">
    <property type="entry name" value="Methylglyoxal synthase-like"/>
    <property type="match status" value="1"/>
</dbReference>
<accession>A0A521DNW6</accession>
<dbReference type="SMART" id="SM00851">
    <property type="entry name" value="MGS"/>
    <property type="match status" value="1"/>
</dbReference>
<evidence type="ECO:0000313" key="6">
    <source>
        <dbReference type="Proteomes" id="UP000317557"/>
    </source>
</evidence>
<dbReference type="InterPro" id="IPR004363">
    <property type="entry name" value="Methylgl_synth"/>
</dbReference>
<dbReference type="HAMAP" id="MF_00549">
    <property type="entry name" value="Methylglyoxal_synth"/>
    <property type="match status" value="1"/>
</dbReference>
<dbReference type="Pfam" id="PF02142">
    <property type="entry name" value="MGS"/>
    <property type="match status" value="1"/>
</dbReference>
<dbReference type="PANTHER" id="PTHR30492:SF0">
    <property type="entry name" value="METHYLGLYOXAL SYNTHASE"/>
    <property type="match status" value="1"/>
</dbReference>
<dbReference type="InterPro" id="IPR011607">
    <property type="entry name" value="MGS-like_dom"/>
</dbReference>
<dbReference type="GO" id="GO:0019242">
    <property type="term" value="P:methylglyoxal biosynthetic process"/>
    <property type="evidence" value="ECO:0007669"/>
    <property type="project" value="UniProtKB-UniRule"/>
</dbReference>
<evidence type="ECO:0000313" key="5">
    <source>
        <dbReference type="EMBL" id="SMO73318.1"/>
    </source>
</evidence>
<comment type="similarity">
    <text evidence="1 2">Belongs to the methylglyoxal synthase family.</text>
</comment>
<dbReference type="Proteomes" id="UP000317557">
    <property type="component" value="Unassembled WGS sequence"/>
</dbReference>
<feature type="binding site" evidence="2">
    <location>
        <begin position="74"/>
        <end position="75"/>
    </location>
    <ligand>
        <name>substrate</name>
    </ligand>
</feature>
<gene>
    <name evidence="2" type="primary">mgsA</name>
    <name evidence="5" type="ORF">SAMN06265219_10917</name>
</gene>
<feature type="binding site" evidence="2">
    <location>
        <begin position="54"/>
        <end position="57"/>
    </location>
    <ligand>
        <name>substrate</name>
    </ligand>
</feature>
<comment type="catalytic activity">
    <reaction evidence="2">
        <text>dihydroxyacetone phosphate = methylglyoxal + phosphate</text>
        <dbReference type="Rhea" id="RHEA:17937"/>
        <dbReference type="ChEBI" id="CHEBI:17158"/>
        <dbReference type="ChEBI" id="CHEBI:43474"/>
        <dbReference type="ChEBI" id="CHEBI:57642"/>
        <dbReference type="EC" id="4.2.3.3"/>
    </reaction>
</comment>
<dbReference type="NCBIfam" id="NF003559">
    <property type="entry name" value="PRK05234.1"/>
    <property type="match status" value="1"/>
</dbReference>
<evidence type="ECO:0000256" key="1">
    <source>
        <dbReference type="ARBA" id="ARBA00006287"/>
    </source>
</evidence>
<feature type="domain" description="MGS-like" evidence="4">
    <location>
        <begin position="15"/>
        <end position="163"/>
    </location>
</feature>
<dbReference type="GO" id="GO:0005829">
    <property type="term" value="C:cytosol"/>
    <property type="evidence" value="ECO:0007669"/>
    <property type="project" value="TreeGrafter"/>
</dbReference>
<keyword evidence="6" id="KW-1185">Reference proteome</keyword>
<sequence length="163" mass="18470">MSAKKSNPMIKDSIQAMKPKKNIALIAHDHRKADLLDWAEYNREHLSEHNLFGTGTTGSLVSKKLDLPVFAFKSGPLGGDLQIGTAIVQNEIDVMIFFWDPLQAQPHDVDVKALQRISIVYNIPMACNRSSADFLITSPLMKTKYDRFIVDYSQRFKKDFDAQ</sequence>
<feature type="binding site" evidence="2">
    <location>
        <position position="107"/>
    </location>
    <ligand>
        <name>substrate</name>
    </ligand>
</feature>
<dbReference type="PANTHER" id="PTHR30492">
    <property type="entry name" value="METHYLGLYOXAL SYNTHASE"/>
    <property type="match status" value="1"/>
</dbReference>
<dbReference type="PROSITE" id="PS01335">
    <property type="entry name" value="METHYLGLYOXAL_SYNTH"/>
    <property type="match status" value="1"/>
</dbReference>
<dbReference type="NCBIfam" id="TIGR00160">
    <property type="entry name" value="MGSA"/>
    <property type="match status" value="1"/>
</dbReference>
<comment type="function">
    <text evidence="2">Catalyzes the formation of methylglyoxal from dihydroxyacetone phosphate.</text>
</comment>